<name>A0A8T2NT03_9TELE</name>
<feature type="region of interest" description="Disordered" evidence="1">
    <location>
        <begin position="312"/>
        <end position="437"/>
    </location>
</feature>
<feature type="compositionally biased region" description="Acidic residues" evidence="1">
    <location>
        <begin position="452"/>
        <end position="468"/>
    </location>
</feature>
<proteinExistence type="predicted"/>
<evidence type="ECO:0000256" key="1">
    <source>
        <dbReference type="SAM" id="MobiDB-lite"/>
    </source>
</evidence>
<feature type="compositionally biased region" description="Basic and acidic residues" evidence="1">
    <location>
        <begin position="623"/>
        <end position="653"/>
    </location>
</feature>
<feature type="compositionally biased region" description="Acidic residues" evidence="1">
    <location>
        <begin position="71"/>
        <end position="80"/>
    </location>
</feature>
<dbReference type="EMBL" id="JAFBMS010000024">
    <property type="protein sequence ID" value="KAG9343294.1"/>
    <property type="molecule type" value="Genomic_DNA"/>
</dbReference>
<feature type="compositionally biased region" description="Basic and acidic residues" evidence="1">
    <location>
        <begin position="422"/>
        <end position="431"/>
    </location>
</feature>
<accession>A0A8T2NT03</accession>
<feature type="compositionally biased region" description="Basic and acidic residues" evidence="1">
    <location>
        <begin position="839"/>
        <end position="855"/>
    </location>
</feature>
<sequence>MKEAHCSSEPEMSDSSSEDDELATMATDRTLELDDTCPGVAFSRQQPDNTEKGNTEGRGTDRDGASIASVVEDDPMEDLVELEKGEISTQHLKESGEDQKPSISPQEACPDAEGEEAMLHTGEPQKGQPRGETQVETDKMPQETGSIAESTQSVPEHAELGEEDPEAGKGGKERELEDCEALTKEPESMLLEAAEGKVKECESAAENTERRAEEVQSQLRQYTDSTVSVEATASSLDDKAEGAGEDDETTEKRQETEVQVKDTAKDTGITAEQSEGPREITNISEEGINAEEDIEAEQQITKAMELKAEKLDQVNGNVEDQTEEEFQDTKTTTEMPKSKAVKIGETGEGGELPLQDQDDRNSALGETEIEIGDIESKTKETHRTENGNDTKNNYVQKEGNETNDQIRNSSCEANLRQTVNWERNETTHQQDKTSINIMEDVLETMKVGVDVMEADTEESEPTADEADSEKECETRSSVLKGDEATGIVVEEVGKPNESQNENQEEETVAESEGIRTKQERTEGSTEPKTVELETETKEGKMEVRYTEMGSLREEDKSSFAEIDMKSDTEEKAVVPLGESQSEADQTFLEVDKAESPAENRGMKTRVGQIEREEATESLTVDSGTKETEQMSGEVNERELFEKEAVSFEMKQEETNLVSGSTEECPDTEMKVSEDSTDSVNSDTDCREEEHKVRHAAETVLEVNQGDADLSSLPGSHGTQEQGLTAVLKSEVIWDEHGIEAEDNANDQAHQLEETEDPNKEIHSVDPSVNEYSVAGCENKLEDSWVNMDNQVPLDQEEGPSSNKEREEDASATSSCEEVGIPYRPGSAGVEPETMATESMSEKVEEKTGEVWKMNESEGTGAKEEEDGDTATGASTDLKRSSKAEASREDVENSVTRSRTEYRGRNGAKFPPPLIRSHGSYTLTIAREGLSLQPFQAKDPEPASPLAYRQTAAAITGNVYTASNQSLQQISTKALPDTRDRASTE</sequence>
<feature type="compositionally biased region" description="Polar residues" evidence="1">
    <location>
        <begin position="215"/>
        <end position="235"/>
    </location>
</feature>
<organism evidence="2 3">
    <name type="scientific">Albula glossodonta</name>
    <name type="common">roundjaw bonefish</name>
    <dbReference type="NCBI Taxonomy" id="121402"/>
    <lineage>
        <taxon>Eukaryota</taxon>
        <taxon>Metazoa</taxon>
        <taxon>Chordata</taxon>
        <taxon>Craniata</taxon>
        <taxon>Vertebrata</taxon>
        <taxon>Euteleostomi</taxon>
        <taxon>Actinopterygii</taxon>
        <taxon>Neopterygii</taxon>
        <taxon>Teleostei</taxon>
        <taxon>Albuliformes</taxon>
        <taxon>Albulidae</taxon>
        <taxon>Albula</taxon>
    </lineage>
</organism>
<feature type="compositionally biased region" description="Basic and acidic residues" evidence="1">
    <location>
        <begin position="81"/>
        <end position="100"/>
    </location>
</feature>
<feature type="compositionally biased region" description="Basic and acidic residues" evidence="1">
    <location>
        <begin position="683"/>
        <end position="692"/>
    </location>
</feature>
<protein>
    <submittedName>
        <fullName evidence="2">Uncharacterized protein</fullName>
    </submittedName>
</protein>
<dbReference type="Proteomes" id="UP000824540">
    <property type="component" value="Unassembled WGS sequence"/>
</dbReference>
<feature type="compositionally biased region" description="Basic and acidic residues" evidence="1">
    <location>
        <begin position="512"/>
        <end position="572"/>
    </location>
</feature>
<feature type="compositionally biased region" description="Basic and acidic residues" evidence="1">
    <location>
        <begin position="749"/>
        <end position="763"/>
    </location>
</feature>
<feature type="region of interest" description="Disordered" evidence="1">
    <location>
        <begin position="451"/>
        <end position="692"/>
    </location>
</feature>
<feature type="compositionally biased region" description="Basic and acidic residues" evidence="1">
    <location>
        <begin position="194"/>
        <end position="214"/>
    </location>
</feature>
<evidence type="ECO:0000313" key="2">
    <source>
        <dbReference type="EMBL" id="KAG9343294.1"/>
    </source>
</evidence>
<keyword evidence="3" id="KW-1185">Reference proteome</keyword>
<evidence type="ECO:0000313" key="3">
    <source>
        <dbReference type="Proteomes" id="UP000824540"/>
    </source>
</evidence>
<feature type="compositionally biased region" description="Basic and acidic residues" evidence="1">
    <location>
        <begin position="49"/>
        <end position="64"/>
    </location>
</feature>
<feature type="compositionally biased region" description="Basic and acidic residues" evidence="1">
    <location>
        <begin position="250"/>
        <end position="265"/>
    </location>
</feature>
<feature type="compositionally biased region" description="Basic and acidic residues" evidence="1">
    <location>
        <begin position="589"/>
        <end position="601"/>
    </location>
</feature>
<feature type="region of interest" description="Disordered" evidence="1">
    <location>
        <begin position="1"/>
        <end position="290"/>
    </location>
</feature>
<dbReference type="OrthoDB" id="8958419at2759"/>
<feature type="compositionally biased region" description="Polar residues" evidence="1">
    <location>
        <begin position="143"/>
        <end position="154"/>
    </location>
</feature>
<feature type="region of interest" description="Disordered" evidence="1">
    <location>
        <begin position="737"/>
        <end position="915"/>
    </location>
</feature>
<feature type="compositionally biased region" description="Basic and acidic residues" evidence="1">
    <location>
        <begin position="374"/>
        <end position="388"/>
    </location>
</feature>
<feature type="compositionally biased region" description="Basic and acidic residues" evidence="1">
    <location>
        <begin position="876"/>
        <end position="890"/>
    </location>
</feature>
<reference evidence="2" key="1">
    <citation type="thesis" date="2021" institute="BYU ScholarsArchive" country="Provo, UT, USA">
        <title>Applications of and Algorithms for Genome Assembly and Genomic Analyses with an Emphasis on Marine Teleosts.</title>
        <authorList>
            <person name="Pickett B.D."/>
        </authorList>
    </citation>
    <scope>NUCLEOTIDE SEQUENCE</scope>
    <source>
        <strain evidence="2">HI-2016</strain>
    </source>
</reference>
<dbReference type="AlphaFoldDB" id="A0A8T2NT03"/>
<gene>
    <name evidence="2" type="ORF">JZ751_014275</name>
</gene>
<feature type="compositionally biased region" description="Basic and acidic residues" evidence="1">
    <location>
        <begin position="156"/>
        <end position="187"/>
    </location>
</feature>
<feature type="compositionally biased region" description="Polar residues" evidence="1">
    <location>
        <begin position="402"/>
        <end position="421"/>
    </location>
</feature>
<comment type="caution">
    <text evidence="2">The sequence shown here is derived from an EMBL/GenBank/DDBJ whole genome shotgun (WGS) entry which is preliminary data.</text>
</comment>